<keyword evidence="1" id="KW-0808">Transferase</keyword>
<proteinExistence type="predicted"/>
<dbReference type="EMBL" id="CP104395">
    <property type="protein sequence ID" value="WEL20075.1"/>
    <property type="molecule type" value="Genomic_DNA"/>
</dbReference>
<gene>
    <name evidence="4" type="primary">rfaG2</name>
    <name evidence="4" type="ORF">SVXNc_1084</name>
</gene>
<dbReference type="PANTHER" id="PTHR46401">
    <property type="entry name" value="GLYCOSYLTRANSFERASE WBBK-RELATED"/>
    <property type="match status" value="1"/>
</dbReference>
<feature type="domain" description="Glycosyl transferase family 1" evidence="2">
    <location>
        <begin position="161"/>
        <end position="308"/>
    </location>
</feature>
<dbReference type="Pfam" id="PF13439">
    <property type="entry name" value="Glyco_transf_4"/>
    <property type="match status" value="1"/>
</dbReference>
<dbReference type="GeneID" id="90590522"/>
<reference evidence="4 5" key="1">
    <citation type="submission" date="2022-09" db="EMBL/GenBank/DDBJ databases">
        <title>Xylan utilization by haloarchaea-nanohaloarchaea associations.</title>
        <authorList>
            <person name="Yakimov M."/>
        </authorList>
    </citation>
    <scope>NUCLEOTIDE SEQUENCE [LARGE SCALE GENOMIC DNA]</scope>
    <source>
        <strain evidence="4 5">SVXNc</strain>
    </source>
</reference>
<dbReference type="InterPro" id="IPR001296">
    <property type="entry name" value="Glyco_trans_1"/>
</dbReference>
<organism evidence="4 5">
    <name type="scientific">Candidatus Nanohalococcus occultus</name>
    <dbReference type="NCBI Taxonomy" id="2978047"/>
    <lineage>
        <taxon>Archaea</taxon>
        <taxon>Candidatus Nanohalarchaeota</taxon>
        <taxon>Candidatus Nanohalarchaeota incertae sedis</taxon>
        <taxon>Candidatus Nanohalococcus</taxon>
    </lineage>
</organism>
<dbReference type="RefSeq" id="WP_347721902.1">
    <property type="nucleotide sequence ID" value="NZ_CP104395.1"/>
</dbReference>
<protein>
    <submittedName>
        <fullName evidence="4">Glycosyltransferase</fullName>
    </submittedName>
</protein>
<dbReference type="Gene3D" id="3.40.50.2000">
    <property type="entry name" value="Glycogen Phosphorylase B"/>
    <property type="match status" value="2"/>
</dbReference>
<accession>A0ABY8CH61</accession>
<dbReference type="SUPFAM" id="SSF53756">
    <property type="entry name" value="UDP-Glycosyltransferase/glycogen phosphorylase"/>
    <property type="match status" value="1"/>
</dbReference>
<name>A0ABY8CH61_9ARCH</name>
<sequence length="330" mass="37788">MRIDFFAETEGVSGIKIYSRNLLKYLKDQEIGHIMPPDAAKPWLVNRIFLDFFALRKVDADIVHLASQDLLSGIVVPEINNMVVTVHDIFPYLDGYAGPFYSWMARNYVKNLERNADKVIAISEATKEQLEENTEVETQKIEVVYQGVDLELFRPVEEEIDYGEYFLHVGHELDRKNMDGLIKVFEKIKEEKPEAKLVRVGNKDRTRKLIENSDIVDSTDVVYEEGIDSDRLVKLYSNAEKLLFPSEAEGFGRPMIESLACGTSVVAFDRKPMNEVLPELMLVEWGDTESFAQKAIEPLESPEACREIAGKYSWETTADQTKEVYKKCLN</sequence>
<evidence type="ECO:0000313" key="5">
    <source>
        <dbReference type="Proteomes" id="UP001218034"/>
    </source>
</evidence>
<feature type="domain" description="Glycosyltransferase subfamily 4-like N-terminal" evidence="3">
    <location>
        <begin position="38"/>
        <end position="151"/>
    </location>
</feature>
<dbReference type="Proteomes" id="UP001218034">
    <property type="component" value="Chromosome"/>
</dbReference>
<keyword evidence="5" id="KW-1185">Reference proteome</keyword>
<evidence type="ECO:0000259" key="2">
    <source>
        <dbReference type="Pfam" id="PF00534"/>
    </source>
</evidence>
<dbReference type="InterPro" id="IPR028098">
    <property type="entry name" value="Glyco_trans_4-like_N"/>
</dbReference>
<dbReference type="Pfam" id="PF00534">
    <property type="entry name" value="Glycos_transf_1"/>
    <property type="match status" value="1"/>
</dbReference>
<evidence type="ECO:0000313" key="4">
    <source>
        <dbReference type="EMBL" id="WEL20075.1"/>
    </source>
</evidence>
<evidence type="ECO:0000256" key="1">
    <source>
        <dbReference type="ARBA" id="ARBA00022679"/>
    </source>
</evidence>
<evidence type="ECO:0000259" key="3">
    <source>
        <dbReference type="Pfam" id="PF13439"/>
    </source>
</evidence>
<dbReference type="PANTHER" id="PTHR46401:SF2">
    <property type="entry name" value="GLYCOSYLTRANSFERASE WBBK-RELATED"/>
    <property type="match status" value="1"/>
</dbReference>
<dbReference type="CDD" id="cd03809">
    <property type="entry name" value="GT4_MtfB-like"/>
    <property type="match status" value="1"/>
</dbReference>